<protein>
    <submittedName>
        <fullName evidence="4">Histone deacetylase</fullName>
    </submittedName>
</protein>
<dbReference type="InterPro" id="IPR023801">
    <property type="entry name" value="His_deacetylse_dom"/>
</dbReference>
<feature type="region of interest" description="Disordered" evidence="2">
    <location>
        <begin position="1"/>
        <end position="23"/>
    </location>
</feature>
<dbReference type="GO" id="GO:0040029">
    <property type="term" value="P:epigenetic regulation of gene expression"/>
    <property type="evidence" value="ECO:0007669"/>
    <property type="project" value="TreeGrafter"/>
</dbReference>
<reference evidence="4 5" key="1">
    <citation type="submission" date="2015-07" db="EMBL/GenBank/DDBJ databases">
        <title>Genome analysis of myxobacterium Chondromyces crocatus Cm c5 reveals a high potential for natural compound synthesis and the genetic basis for the loss of fruiting body formation.</title>
        <authorList>
            <person name="Zaburannyi N."/>
            <person name="Bunk B."/>
            <person name="Maier J."/>
            <person name="Overmann J."/>
            <person name="Mueller R."/>
        </authorList>
    </citation>
    <scope>NUCLEOTIDE SEQUENCE [LARGE SCALE GENOMIC DNA]</scope>
    <source>
        <strain evidence="4 5">Cm c5</strain>
    </source>
</reference>
<dbReference type="GO" id="GO:0005737">
    <property type="term" value="C:cytoplasm"/>
    <property type="evidence" value="ECO:0007669"/>
    <property type="project" value="TreeGrafter"/>
</dbReference>
<dbReference type="PANTHER" id="PTHR10625">
    <property type="entry name" value="HISTONE DEACETYLASE HDAC1-RELATED"/>
    <property type="match status" value="1"/>
</dbReference>
<proteinExistence type="inferred from homology"/>
<feature type="compositionally biased region" description="Basic residues" evidence="2">
    <location>
        <begin position="353"/>
        <end position="364"/>
    </location>
</feature>
<dbReference type="STRING" id="52.CMC5_025980"/>
<dbReference type="Pfam" id="PF00850">
    <property type="entry name" value="Hist_deacetyl"/>
    <property type="match status" value="1"/>
</dbReference>
<dbReference type="Gene3D" id="3.40.800.20">
    <property type="entry name" value="Histone deacetylase domain"/>
    <property type="match status" value="1"/>
</dbReference>
<evidence type="ECO:0000313" key="5">
    <source>
        <dbReference type="Proteomes" id="UP000067626"/>
    </source>
</evidence>
<dbReference type="GO" id="GO:0004407">
    <property type="term" value="F:histone deacetylase activity"/>
    <property type="evidence" value="ECO:0007669"/>
    <property type="project" value="TreeGrafter"/>
</dbReference>
<dbReference type="InterPro" id="IPR000286">
    <property type="entry name" value="HDACs"/>
</dbReference>
<dbReference type="PATRIC" id="fig|52.7.peg.2829"/>
<dbReference type="OrthoDB" id="9808367at2"/>
<dbReference type="KEGG" id="ccro:CMC5_025980"/>
<dbReference type="CDD" id="cd09992">
    <property type="entry name" value="HDAC_classII"/>
    <property type="match status" value="1"/>
</dbReference>
<accession>A0A0K1EC40</accession>
<feature type="compositionally biased region" description="Basic and acidic residues" evidence="2">
    <location>
        <begin position="7"/>
        <end position="23"/>
    </location>
</feature>
<dbReference type="PANTHER" id="PTHR10625:SF11">
    <property type="entry name" value="HISTONE DEACETYLASE 14, CHLOROPLASTIC"/>
    <property type="match status" value="1"/>
</dbReference>
<dbReference type="InterPro" id="IPR023696">
    <property type="entry name" value="Ureohydrolase_dom_sf"/>
</dbReference>
<feature type="region of interest" description="Disordered" evidence="2">
    <location>
        <begin position="318"/>
        <end position="364"/>
    </location>
</feature>
<sequence length="364" mass="39287">MVDDPLFDEHQARGHHPERPERLAAARRAVERCVDEGLRPLMLTPRDATDEEILRAHEPAYLKTLQELEGQWTMLDADTYLSPVSLSASRRAAGGALSLVDALLDQPSPSAAGASSPSVGFALLRPPGHHATRRVGMGFCLLDNVAIAAYGALQRGLQRVAIVDWDVHHGNGTQDIFWQDPRVLFISLHQWPFYPGTGMTTEVGEGEGRGYTVNVPLSEGANDAVYCAAFDQIVLPVLAEYAPELILVSAGYDAHERDPLASMRVTASGYGSMTKKLRAAARTSAEGRLGLILEGGYSLTALETSVAATLRALTADAPEVAGGDGDGAGRDESEDVELHGPVSPRHQSEIDRARRHAQRHWPNL</sequence>
<name>A0A0K1EC40_CHOCO</name>
<feature type="domain" description="Histone deacetylase" evidence="3">
    <location>
        <begin position="16"/>
        <end position="313"/>
    </location>
</feature>
<dbReference type="InterPro" id="IPR037138">
    <property type="entry name" value="His_deacetylse_dom_sf"/>
</dbReference>
<comment type="similarity">
    <text evidence="1">Belongs to the histone deacetylase family.</text>
</comment>
<organism evidence="4 5">
    <name type="scientific">Chondromyces crocatus</name>
    <dbReference type="NCBI Taxonomy" id="52"/>
    <lineage>
        <taxon>Bacteria</taxon>
        <taxon>Pseudomonadati</taxon>
        <taxon>Myxococcota</taxon>
        <taxon>Polyangia</taxon>
        <taxon>Polyangiales</taxon>
        <taxon>Polyangiaceae</taxon>
        <taxon>Chondromyces</taxon>
    </lineage>
</organism>
<dbReference type="AlphaFoldDB" id="A0A0K1EC40"/>
<evidence type="ECO:0000259" key="3">
    <source>
        <dbReference type="Pfam" id="PF00850"/>
    </source>
</evidence>
<gene>
    <name evidence="4" type="ORF">CMC5_025980</name>
</gene>
<evidence type="ECO:0000256" key="1">
    <source>
        <dbReference type="ARBA" id="ARBA00005947"/>
    </source>
</evidence>
<dbReference type="Proteomes" id="UP000067626">
    <property type="component" value="Chromosome"/>
</dbReference>
<evidence type="ECO:0000256" key="2">
    <source>
        <dbReference type="SAM" id="MobiDB-lite"/>
    </source>
</evidence>
<evidence type="ECO:0000313" key="4">
    <source>
        <dbReference type="EMBL" id="AKT38451.1"/>
    </source>
</evidence>
<dbReference type="SUPFAM" id="SSF52768">
    <property type="entry name" value="Arginase/deacetylase"/>
    <property type="match status" value="1"/>
</dbReference>
<dbReference type="PRINTS" id="PR01270">
    <property type="entry name" value="HDASUPER"/>
</dbReference>
<dbReference type="EMBL" id="CP012159">
    <property type="protein sequence ID" value="AKT38451.1"/>
    <property type="molecule type" value="Genomic_DNA"/>
</dbReference>
<keyword evidence="5" id="KW-1185">Reference proteome</keyword>